<dbReference type="AlphaFoldDB" id="A0AA86U0U3"/>
<proteinExistence type="predicted"/>
<keyword evidence="3" id="KW-1185">Reference proteome</keyword>
<evidence type="ECO:0000313" key="1">
    <source>
        <dbReference type="EMBL" id="CAI9937495.1"/>
    </source>
</evidence>
<dbReference type="EMBL" id="CAXDID020000118">
    <property type="protein sequence ID" value="CAL6030979.1"/>
    <property type="molecule type" value="Genomic_DNA"/>
</dbReference>
<reference evidence="1" key="1">
    <citation type="submission" date="2023-06" db="EMBL/GenBank/DDBJ databases">
        <authorList>
            <person name="Kurt Z."/>
        </authorList>
    </citation>
    <scope>NUCLEOTIDE SEQUENCE</scope>
</reference>
<evidence type="ECO:0000313" key="3">
    <source>
        <dbReference type="Proteomes" id="UP001642409"/>
    </source>
</evidence>
<dbReference type="Proteomes" id="UP001642409">
    <property type="component" value="Unassembled WGS sequence"/>
</dbReference>
<name>A0AA86U0U3_9EUKA</name>
<comment type="caution">
    <text evidence="1">The sequence shown here is derived from an EMBL/GenBank/DDBJ whole genome shotgun (WGS) entry which is preliminary data.</text>
</comment>
<protein>
    <submittedName>
        <fullName evidence="2">Hypothetical_protein</fullName>
    </submittedName>
</protein>
<accession>A0AA86U0U3</accession>
<organism evidence="1">
    <name type="scientific">Hexamita inflata</name>
    <dbReference type="NCBI Taxonomy" id="28002"/>
    <lineage>
        <taxon>Eukaryota</taxon>
        <taxon>Metamonada</taxon>
        <taxon>Diplomonadida</taxon>
        <taxon>Hexamitidae</taxon>
        <taxon>Hexamitinae</taxon>
        <taxon>Hexamita</taxon>
    </lineage>
</organism>
<evidence type="ECO:0000313" key="2">
    <source>
        <dbReference type="EMBL" id="CAL6030979.1"/>
    </source>
</evidence>
<reference evidence="2 3" key="2">
    <citation type="submission" date="2024-07" db="EMBL/GenBank/DDBJ databases">
        <authorList>
            <person name="Akdeniz Z."/>
        </authorList>
    </citation>
    <scope>NUCLEOTIDE SEQUENCE [LARGE SCALE GENOMIC DNA]</scope>
</reference>
<dbReference type="EMBL" id="CATOUU010000646">
    <property type="protein sequence ID" value="CAI9937495.1"/>
    <property type="molecule type" value="Genomic_DNA"/>
</dbReference>
<gene>
    <name evidence="1" type="ORF">HINF_LOCUS25140</name>
    <name evidence="2" type="ORF">HINF_LOCUS33787</name>
</gene>
<sequence>MHAIDHSTNKKRIKLFQRLHFYWCVRRWWQCTYFPLFVMSLFTYALTQQTPNQINFSSIYTFSRMLFQTCESCATMVFNMMLLPQQPGSKLSSYFQIYSMELPVFEWPLLFCYFSQFINRLWLQFSDAGVNLHYNQSCASNITTSGQIIVFQRFSSNVPVSYSEILNIQFTQTGENKQLNNIFMQIY</sequence>